<sequence length="233" mass="25021">MHQSMLRYRNTFATSAQISMLRRLAGLSNTPGDCSFAAHRAKSGRADVSETASISRSIAARYATAVFEIAEDSGELDALEKGVADLGAALDESEDLRKLIASPLLARREQRDAIRAVAEAMKVAPVLRDTLALMADKRRLFAMPALLAALRDLLADHRGEVVAEVTSARALSSEQTEKLAAALSRNMGKTVTIHATTDEELIGGLVVKMGSKMIDTSIRARLASLQNAMKEVG</sequence>
<protein>
    <recommendedName>
        <fullName evidence="8">ATP synthase subunit delta</fullName>
    </recommendedName>
    <alternativeName>
        <fullName evidence="8">ATP synthase F(1) sector subunit delta</fullName>
    </alternativeName>
    <alternativeName>
        <fullName evidence="8">F-type ATPase subunit delta</fullName>
        <shortName evidence="8">F-ATPase subunit delta</shortName>
    </alternativeName>
</protein>
<dbReference type="GO" id="GO:0046933">
    <property type="term" value="F:proton-transporting ATP synthase activity, rotational mechanism"/>
    <property type="evidence" value="ECO:0007669"/>
    <property type="project" value="UniProtKB-UniRule"/>
</dbReference>
<dbReference type="SUPFAM" id="SSF47928">
    <property type="entry name" value="N-terminal domain of the delta subunit of the F1F0-ATP synthase"/>
    <property type="match status" value="1"/>
</dbReference>
<evidence type="ECO:0000256" key="3">
    <source>
        <dbReference type="ARBA" id="ARBA00022781"/>
    </source>
</evidence>
<dbReference type="InterPro" id="IPR020781">
    <property type="entry name" value="ATPase_OSCP/d_CS"/>
</dbReference>
<comment type="subcellular location">
    <subcellularLocation>
        <location evidence="8">Cell membrane</location>
        <topology evidence="8">Peripheral membrane protein</topology>
    </subcellularLocation>
    <subcellularLocation>
        <location evidence="1">Membrane</location>
    </subcellularLocation>
</comment>
<keyword evidence="2 8" id="KW-0813">Transport</keyword>
<keyword evidence="4 8" id="KW-0406">Ion transport</keyword>
<keyword evidence="5 8" id="KW-0472">Membrane</keyword>
<name>A0A1R3WK04_9RHOB</name>
<evidence type="ECO:0000256" key="6">
    <source>
        <dbReference type="ARBA" id="ARBA00023196"/>
    </source>
</evidence>
<dbReference type="NCBIfam" id="TIGR01145">
    <property type="entry name" value="ATP_synt_delta"/>
    <property type="match status" value="1"/>
</dbReference>
<evidence type="ECO:0000256" key="5">
    <source>
        <dbReference type="ARBA" id="ARBA00023136"/>
    </source>
</evidence>
<keyword evidence="6 8" id="KW-0139">CF(1)</keyword>
<dbReference type="EMBL" id="FTPS01000001">
    <property type="protein sequence ID" value="SIT77756.1"/>
    <property type="molecule type" value="Genomic_DNA"/>
</dbReference>
<evidence type="ECO:0000256" key="2">
    <source>
        <dbReference type="ARBA" id="ARBA00022448"/>
    </source>
</evidence>
<dbReference type="InterPro" id="IPR000711">
    <property type="entry name" value="ATPase_OSCP/dsu"/>
</dbReference>
<evidence type="ECO:0000256" key="7">
    <source>
        <dbReference type="ARBA" id="ARBA00023310"/>
    </source>
</evidence>
<dbReference type="Pfam" id="PF00213">
    <property type="entry name" value="OSCP"/>
    <property type="match status" value="1"/>
</dbReference>
<dbReference type="Proteomes" id="UP000192455">
    <property type="component" value="Unassembled WGS sequence"/>
</dbReference>
<dbReference type="NCBIfam" id="NF004406">
    <property type="entry name" value="PRK05758.3-2"/>
    <property type="match status" value="1"/>
</dbReference>
<dbReference type="PRINTS" id="PR00125">
    <property type="entry name" value="ATPASEDELTA"/>
</dbReference>
<comment type="similarity">
    <text evidence="8">Belongs to the ATPase delta chain family.</text>
</comment>
<dbReference type="GO" id="GO:0045259">
    <property type="term" value="C:proton-transporting ATP synthase complex"/>
    <property type="evidence" value="ECO:0007669"/>
    <property type="project" value="UniProtKB-KW"/>
</dbReference>
<comment type="function">
    <text evidence="8">This protein is part of the stalk that links CF(0) to CF(1). It either transmits conformational changes from CF(0) to CF(1) or is implicated in proton conduction.</text>
</comment>
<dbReference type="PANTHER" id="PTHR11910">
    <property type="entry name" value="ATP SYNTHASE DELTA CHAIN"/>
    <property type="match status" value="1"/>
</dbReference>
<organism evidence="9 10">
    <name type="scientific">Pontibaca methylaminivorans</name>
    <dbReference type="NCBI Taxonomy" id="515897"/>
    <lineage>
        <taxon>Bacteria</taxon>
        <taxon>Pseudomonadati</taxon>
        <taxon>Pseudomonadota</taxon>
        <taxon>Alphaproteobacteria</taxon>
        <taxon>Rhodobacterales</taxon>
        <taxon>Roseobacteraceae</taxon>
        <taxon>Pontibaca</taxon>
    </lineage>
</organism>
<keyword evidence="10" id="KW-1185">Reference proteome</keyword>
<reference evidence="9 10" key="1">
    <citation type="submission" date="2017-01" db="EMBL/GenBank/DDBJ databases">
        <authorList>
            <person name="Mah S.A."/>
            <person name="Swanson W.J."/>
            <person name="Moy G.W."/>
            <person name="Vacquier V.D."/>
        </authorList>
    </citation>
    <scope>NUCLEOTIDE SEQUENCE [LARGE SCALE GENOMIC DNA]</scope>
    <source>
        <strain evidence="9 10">DSM 21219</strain>
    </source>
</reference>
<dbReference type="InterPro" id="IPR026015">
    <property type="entry name" value="ATP_synth_OSCP/delta_N_sf"/>
</dbReference>
<dbReference type="AlphaFoldDB" id="A0A1R3WK04"/>
<dbReference type="PROSITE" id="PS00389">
    <property type="entry name" value="ATPASE_DELTA"/>
    <property type="match status" value="1"/>
</dbReference>
<accession>A0A1R3WK04</accession>
<evidence type="ECO:0000256" key="4">
    <source>
        <dbReference type="ARBA" id="ARBA00023065"/>
    </source>
</evidence>
<dbReference type="Gene3D" id="1.10.520.20">
    <property type="entry name" value="N-terminal domain of the delta subunit of the F1F0-ATP synthase"/>
    <property type="match status" value="1"/>
</dbReference>
<gene>
    <name evidence="8" type="primary">atpH</name>
    <name evidence="9" type="ORF">SAMN05421849_0811</name>
</gene>
<keyword evidence="8" id="KW-1003">Cell membrane</keyword>
<keyword evidence="7 8" id="KW-0066">ATP synthesis</keyword>
<proteinExistence type="inferred from homology"/>
<keyword evidence="3 8" id="KW-0375">Hydrogen ion transport</keyword>
<comment type="function">
    <text evidence="8">F(1)F(0) ATP synthase produces ATP from ADP in the presence of a proton or sodium gradient. F-type ATPases consist of two structural domains, F(1) containing the extramembraneous catalytic core and F(0) containing the membrane proton channel, linked together by a central stalk and a peripheral stalk. During catalysis, ATP synthesis in the catalytic domain of F(1) is coupled via a rotary mechanism of the central stalk subunits to proton translocation.</text>
</comment>
<evidence type="ECO:0000313" key="9">
    <source>
        <dbReference type="EMBL" id="SIT77756.1"/>
    </source>
</evidence>
<evidence type="ECO:0000313" key="10">
    <source>
        <dbReference type="Proteomes" id="UP000192455"/>
    </source>
</evidence>
<dbReference type="HAMAP" id="MF_01416">
    <property type="entry name" value="ATP_synth_delta_bact"/>
    <property type="match status" value="1"/>
</dbReference>
<dbReference type="GO" id="GO:0005886">
    <property type="term" value="C:plasma membrane"/>
    <property type="evidence" value="ECO:0007669"/>
    <property type="project" value="UniProtKB-SubCell"/>
</dbReference>
<evidence type="ECO:0000256" key="1">
    <source>
        <dbReference type="ARBA" id="ARBA00004370"/>
    </source>
</evidence>
<dbReference type="STRING" id="515897.SAMN05421849_0811"/>
<evidence type="ECO:0000256" key="8">
    <source>
        <dbReference type="HAMAP-Rule" id="MF_01416"/>
    </source>
</evidence>